<dbReference type="AlphaFoldDB" id="A0A9W4ULI6"/>
<feature type="domain" description="4'-phosphopantetheinyl transferase" evidence="2">
    <location>
        <begin position="11"/>
        <end position="105"/>
    </location>
</feature>
<gene>
    <name evidence="3" type="ORF">PDIGIT_LOCUS10641</name>
</gene>
<dbReference type="OrthoDB" id="15433at2759"/>
<comment type="caution">
    <text evidence="3">The sequence shown here is derived from an EMBL/GenBank/DDBJ whole genome shotgun (WGS) entry which is preliminary data.</text>
</comment>
<organism evidence="3 4">
    <name type="scientific">Periconia digitata</name>
    <dbReference type="NCBI Taxonomy" id="1303443"/>
    <lineage>
        <taxon>Eukaryota</taxon>
        <taxon>Fungi</taxon>
        <taxon>Dikarya</taxon>
        <taxon>Ascomycota</taxon>
        <taxon>Pezizomycotina</taxon>
        <taxon>Dothideomycetes</taxon>
        <taxon>Pleosporomycetidae</taxon>
        <taxon>Pleosporales</taxon>
        <taxon>Massarineae</taxon>
        <taxon>Periconiaceae</taxon>
        <taxon>Periconia</taxon>
    </lineage>
</organism>
<evidence type="ECO:0000259" key="2">
    <source>
        <dbReference type="Pfam" id="PF01648"/>
    </source>
</evidence>
<keyword evidence="1" id="KW-0808">Transferase</keyword>
<evidence type="ECO:0000313" key="4">
    <source>
        <dbReference type="Proteomes" id="UP001152607"/>
    </source>
</evidence>
<reference evidence="3" key="1">
    <citation type="submission" date="2023-01" db="EMBL/GenBank/DDBJ databases">
        <authorList>
            <person name="Van Ghelder C."/>
            <person name="Rancurel C."/>
        </authorList>
    </citation>
    <scope>NUCLEOTIDE SEQUENCE</scope>
    <source>
        <strain evidence="3">CNCM I-4278</strain>
    </source>
</reference>
<dbReference type="EMBL" id="CAOQHR010000007">
    <property type="protein sequence ID" value="CAI6337529.1"/>
    <property type="molecule type" value="Genomic_DNA"/>
</dbReference>
<dbReference type="Proteomes" id="UP001152607">
    <property type="component" value="Unassembled WGS sequence"/>
</dbReference>
<evidence type="ECO:0000256" key="1">
    <source>
        <dbReference type="ARBA" id="ARBA00022679"/>
    </source>
</evidence>
<dbReference type="InterPro" id="IPR008278">
    <property type="entry name" value="4-PPantetheinyl_Trfase_dom"/>
</dbReference>
<dbReference type="SUPFAM" id="SSF56214">
    <property type="entry name" value="4'-phosphopantetheinyl transferase"/>
    <property type="match status" value="1"/>
</dbReference>
<name>A0A9W4ULI6_9PLEO</name>
<proteinExistence type="predicted"/>
<evidence type="ECO:0000313" key="3">
    <source>
        <dbReference type="EMBL" id="CAI6337529.1"/>
    </source>
</evidence>
<dbReference type="GO" id="GO:0000287">
    <property type="term" value="F:magnesium ion binding"/>
    <property type="evidence" value="ECO:0007669"/>
    <property type="project" value="InterPro"/>
</dbReference>
<keyword evidence="4" id="KW-1185">Reference proteome</keyword>
<sequence length="181" mass="20308">MPPRPFPFPFRVGTDICNISRIRKIIAPTDLRTTTRLERFLPKLLTWPERQYFWNRFGTEPSPKHADAIAQFLAGRWAAKEACRKACEHLGTSNGFHSIMILPVSTETGLHSGATSRPQGLILRDRLADPPVFSSKASHPREALRRAEFILESIDGQFCEISISHDTDWAVASAIAPTLDT</sequence>
<dbReference type="Pfam" id="PF01648">
    <property type="entry name" value="ACPS"/>
    <property type="match status" value="1"/>
</dbReference>
<accession>A0A9W4ULI6</accession>
<dbReference type="GO" id="GO:0008897">
    <property type="term" value="F:holo-[acyl-carrier-protein] synthase activity"/>
    <property type="evidence" value="ECO:0007669"/>
    <property type="project" value="InterPro"/>
</dbReference>
<dbReference type="Gene3D" id="3.90.470.20">
    <property type="entry name" value="4'-phosphopantetheinyl transferase domain"/>
    <property type="match status" value="1"/>
</dbReference>
<dbReference type="InterPro" id="IPR037143">
    <property type="entry name" value="4-PPantetheinyl_Trfase_dom_sf"/>
</dbReference>
<protein>
    <recommendedName>
        <fullName evidence="2">4'-phosphopantetheinyl transferase domain-containing protein</fullName>
    </recommendedName>
</protein>